<dbReference type="InterPro" id="IPR016040">
    <property type="entry name" value="NAD(P)-bd_dom"/>
</dbReference>
<dbReference type="AlphaFoldDB" id="A0A5C5UTJ6"/>
<organism evidence="2 3">
    <name type="scientific">Corynebacterium canis</name>
    <dbReference type="NCBI Taxonomy" id="679663"/>
    <lineage>
        <taxon>Bacteria</taxon>
        <taxon>Bacillati</taxon>
        <taxon>Actinomycetota</taxon>
        <taxon>Actinomycetes</taxon>
        <taxon>Mycobacteriales</taxon>
        <taxon>Corynebacteriaceae</taxon>
        <taxon>Corynebacterium</taxon>
    </lineage>
</organism>
<evidence type="ECO:0000259" key="1">
    <source>
        <dbReference type="Pfam" id="PF13460"/>
    </source>
</evidence>
<accession>A0A5C5UTJ6</accession>
<dbReference type="Gene3D" id="3.40.50.720">
    <property type="entry name" value="NAD(P)-binding Rossmann-like Domain"/>
    <property type="match status" value="1"/>
</dbReference>
<feature type="domain" description="NAD(P)-binding" evidence="1">
    <location>
        <begin position="7"/>
        <end position="187"/>
    </location>
</feature>
<name>A0A5C5UTJ6_9CORY</name>
<evidence type="ECO:0000313" key="3">
    <source>
        <dbReference type="Proteomes" id="UP000320791"/>
    </source>
</evidence>
<dbReference type="RefSeq" id="WP_146323299.1">
    <property type="nucleotide sequence ID" value="NZ_BAABLR010000075.1"/>
</dbReference>
<protein>
    <submittedName>
        <fullName evidence="2">NAD-dependent epimerase/dehydratase family protein</fullName>
    </submittedName>
</protein>
<dbReference type="SUPFAM" id="SSF51735">
    <property type="entry name" value="NAD(P)-binding Rossmann-fold domains"/>
    <property type="match status" value="1"/>
</dbReference>
<gene>
    <name evidence="2" type="ORF">FRX94_01250</name>
</gene>
<comment type="caution">
    <text evidence="2">The sequence shown here is derived from an EMBL/GenBank/DDBJ whole genome shotgun (WGS) entry which is preliminary data.</text>
</comment>
<reference evidence="2 3" key="1">
    <citation type="submission" date="2019-08" db="EMBL/GenBank/DDBJ databases">
        <authorList>
            <person name="Lei W."/>
        </authorList>
    </citation>
    <scope>NUCLEOTIDE SEQUENCE [LARGE SCALE GENOMIC DNA]</scope>
    <source>
        <strain evidence="2 3">CCUG 58627</strain>
    </source>
</reference>
<evidence type="ECO:0000313" key="2">
    <source>
        <dbReference type="EMBL" id="TWT28843.1"/>
    </source>
</evidence>
<dbReference type="PANTHER" id="PTHR15020">
    <property type="entry name" value="FLAVIN REDUCTASE-RELATED"/>
    <property type="match status" value="1"/>
</dbReference>
<dbReference type="PANTHER" id="PTHR15020:SF50">
    <property type="entry name" value="UPF0659 PROTEIN YMR090W"/>
    <property type="match status" value="1"/>
</dbReference>
<dbReference type="OrthoDB" id="4248066at2"/>
<keyword evidence="3" id="KW-1185">Reference proteome</keyword>
<dbReference type="Proteomes" id="UP000320791">
    <property type="component" value="Unassembled WGS sequence"/>
</dbReference>
<sequence length="212" mass="22527">MKIFVAGATGRVAQALIQELVSAGHHVFAGARNPAAIPTTSNITPVAFDLTASPEELSKLIAPVDAIYFTAGSRGANLLQVDAFGAVKLMQAAELAGVERFILLSSVFATQPERWSDPGLAEIMNYNIAKFFADQWLIRNTSLDYTIIQPGRLVEASTATGLIQTDVTFAQPNSIPNVAQVLAAVLERRNTFGKVITMADGSVPIAEALEAV</sequence>
<dbReference type="Pfam" id="PF13460">
    <property type="entry name" value="NAD_binding_10"/>
    <property type="match status" value="1"/>
</dbReference>
<proteinExistence type="predicted"/>
<dbReference type="InterPro" id="IPR036291">
    <property type="entry name" value="NAD(P)-bd_dom_sf"/>
</dbReference>
<dbReference type="EMBL" id="VOHM01000002">
    <property type="protein sequence ID" value="TWT28843.1"/>
    <property type="molecule type" value="Genomic_DNA"/>
</dbReference>